<evidence type="ECO:0000256" key="1">
    <source>
        <dbReference type="ARBA" id="ARBA00010830"/>
    </source>
</evidence>
<protein>
    <submittedName>
        <fullName evidence="6">Peptidoglycan binding domain-containing protein</fullName>
    </submittedName>
</protein>
<evidence type="ECO:0000259" key="4">
    <source>
        <dbReference type="Pfam" id="PF01471"/>
    </source>
</evidence>
<evidence type="ECO:0000259" key="5">
    <source>
        <dbReference type="Pfam" id="PF06737"/>
    </source>
</evidence>
<feature type="domain" description="Resuscitation-promoting factor core lysozyme-like" evidence="5">
    <location>
        <begin position="40"/>
        <end position="109"/>
    </location>
</feature>
<name>A0A1I1C1V3_9PSEU</name>
<dbReference type="OrthoDB" id="1404170at2"/>
<dbReference type="RefSeq" id="WP_091676269.1">
    <property type="nucleotide sequence ID" value="NZ_FOKG01000018.1"/>
</dbReference>
<comment type="similarity">
    <text evidence="1">Belongs to the transglycosylase family. Rpf subfamily.</text>
</comment>
<proteinExistence type="inferred from homology"/>
<dbReference type="InterPro" id="IPR010618">
    <property type="entry name" value="RPF"/>
</dbReference>
<keyword evidence="3" id="KW-0812">Transmembrane</keyword>
<dbReference type="InterPro" id="IPR036366">
    <property type="entry name" value="PGBDSf"/>
</dbReference>
<keyword evidence="3" id="KW-1133">Transmembrane helix</keyword>
<evidence type="ECO:0000313" key="6">
    <source>
        <dbReference type="EMBL" id="SFB54790.1"/>
    </source>
</evidence>
<keyword evidence="2" id="KW-0378">Hydrolase</keyword>
<evidence type="ECO:0000256" key="3">
    <source>
        <dbReference type="SAM" id="Phobius"/>
    </source>
</evidence>
<sequence length="221" mass="24301">MTTPRRAHVLRFLVRAVLVGVAVAGVQFATALPASADPSAATWAKLRMCESSGRYHVNTGSGFYGAYQFDLPTWRSVGGEGRPDQASPREQDYRALYLYRMRGWQPWECAGMLGLRGDSDARSKRKPSYRESAYMGNGAPADPTVAPAWPGVVYVHGDCAPALRVFQLRMNEFGYGFSGTGCYYAKTKVAVLELQRANGIRDSGRLGPKTWKAAWDGKPPR</sequence>
<organism evidence="6 7">
    <name type="scientific">Amycolatopsis marina</name>
    <dbReference type="NCBI Taxonomy" id="490629"/>
    <lineage>
        <taxon>Bacteria</taxon>
        <taxon>Bacillati</taxon>
        <taxon>Actinomycetota</taxon>
        <taxon>Actinomycetes</taxon>
        <taxon>Pseudonocardiales</taxon>
        <taxon>Pseudonocardiaceae</taxon>
        <taxon>Amycolatopsis</taxon>
    </lineage>
</organism>
<dbReference type="GO" id="GO:0016787">
    <property type="term" value="F:hydrolase activity"/>
    <property type="evidence" value="ECO:0007669"/>
    <property type="project" value="UniProtKB-KW"/>
</dbReference>
<dbReference type="Proteomes" id="UP000243799">
    <property type="component" value="Unassembled WGS sequence"/>
</dbReference>
<dbReference type="Pfam" id="PF06737">
    <property type="entry name" value="Transglycosylas"/>
    <property type="match status" value="1"/>
</dbReference>
<dbReference type="CDD" id="cd13925">
    <property type="entry name" value="RPF"/>
    <property type="match status" value="1"/>
</dbReference>
<dbReference type="AlphaFoldDB" id="A0A1I1C1V3"/>
<dbReference type="SUPFAM" id="SSF47090">
    <property type="entry name" value="PGBD-like"/>
    <property type="match status" value="1"/>
</dbReference>
<keyword evidence="3" id="KW-0472">Membrane</keyword>
<dbReference type="SUPFAM" id="SSF53955">
    <property type="entry name" value="Lysozyme-like"/>
    <property type="match status" value="1"/>
</dbReference>
<feature type="transmembrane region" description="Helical" evidence="3">
    <location>
        <begin position="12"/>
        <end position="32"/>
    </location>
</feature>
<dbReference type="Pfam" id="PF01471">
    <property type="entry name" value="PG_binding_1"/>
    <property type="match status" value="1"/>
</dbReference>
<dbReference type="Gene3D" id="1.10.530.10">
    <property type="match status" value="1"/>
</dbReference>
<dbReference type="InterPro" id="IPR036365">
    <property type="entry name" value="PGBD-like_sf"/>
</dbReference>
<dbReference type="InterPro" id="IPR002477">
    <property type="entry name" value="Peptidoglycan-bd-like"/>
</dbReference>
<accession>A0A1I1C1V3</accession>
<feature type="domain" description="Peptidoglycan binding-like" evidence="4">
    <location>
        <begin position="163"/>
        <end position="213"/>
    </location>
</feature>
<dbReference type="EMBL" id="FOKG01000018">
    <property type="protein sequence ID" value="SFB54790.1"/>
    <property type="molecule type" value="Genomic_DNA"/>
</dbReference>
<reference evidence="7" key="1">
    <citation type="submission" date="2016-10" db="EMBL/GenBank/DDBJ databases">
        <authorList>
            <person name="Varghese N."/>
            <person name="Submissions S."/>
        </authorList>
    </citation>
    <scope>NUCLEOTIDE SEQUENCE [LARGE SCALE GENOMIC DNA]</scope>
    <source>
        <strain evidence="7">CGMCC 4.3568</strain>
    </source>
</reference>
<evidence type="ECO:0000313" key="7">
    <source>
        <dbReference type="Proteomes" id="UP000243799"/>
    </source>
</evidence>
<dbReference type="Gene3D" id="1.10.101.10">
    <property type="entry name" value="PGBD-like superfamily/PGBD"/>
    <property type="match status" value="1"/>
</dbReference>
<gene>
    <name evidence="6" type="ORF">SAMN05216266_11879</name>
</gene>
<dbReference type="InterPro" id="IPR023346">
    <property type="entry name" value="Lysozyme-like_dom_sf"/>
</dbReference>
<dbReference type="STRING" id="490629.SAMN05216266_11879"/>
<evidence type="ECO:0000256" key="2">
    <source>
        <dbReference type="ARBA" id="ARBA00022801"/>
    </source>
</evidence>
<keyword evidence="7" id="KW-1185">Reference proteome</keyword>